<gene>
    <name evidence="1" type="ORF">SAMN05660909_05343</name>
</gene>
<dbReference type="STRING" id="408074.SAMN05660909_05343"/>
<protein>
    <recommendedName>
        <fullName evidence="3">DUF4138 domain-containing protein</fullName>
    </recommendedName>
</protein>
<evidence type="ECO:0008006" key="3">
    <source>
        <dbReference type="Google" id="ProtNLM"/>
    </source>
</evidence>
<reference evidence="2" key="1">
    <citation type="submission" date="2016-10" db="EMBL/GenBank/DDBJ databases">
        <authorList>
            <person name="Varghese N."/>
            <person name="Submissions S."/>
        </authorList>
    </citation>
    <scope>NUCLEOTIDE SEQUENCE [LARGE SCALE GENOMIC DNA]</scope>
    <source>
        <strain evidence="2">DSM 23920</strain>
    </source>
</reference>
<name>A0A1H4GGV6_9BACT</name>
<dbReference type="RefSeq" id="WP_139170405.1">
    <property type="nucleotide sequence ID" value="NZ_BKAT01000063.1"/>
</dbReference>
<organism evidence="1 2">
    <name type="scientific">Chitinophaga terrae</name>
    <name type="common">ex Kim and Jung 2007</name>
    <dbReference type="NCBI Taxonomy" id="408074"/>
    <lineage>
        <taxon>Bacteria</taxon>
        <taxon>Pseudomonadati</taxon>
        <taxon>Bacteroidota</taxon>
        <taxon>Chitinophagia</taxon>
        <taxon>Chitinophagales</taxon>
        <taxon>Chitinophagaceae</taxon>
        <taxon>Chitinophaga</taxon>
    </lineage>
</organism>
<accession>A0A1H4GGV6</accession>
<dbReference type="Proteomes" id="UP000199656">
    <property type="component" value="Unassembled WGS sequence"/>
</dbReference>
<proteinExistence type="predicted"/>
<dbReference type="AlphaFoldDB" id="A0A1H4GGV6"/>
<dbReference type="OrthoDB" id="654258at2"/>
<dbReference type="EMBL" id="FNRL01000040">
    <property type="protein sequence ID" value="SEB08855.1"/>
    <property type="molecule type" value="Genomic_DNA"/>
</dbReference>
<evidence type="ECO:0000313" key="1">
    <source>
        <dbReference type="EMBL" id="SEB08855.1"/>
    </source>
</evidence>
<evidence type="ECO:0000313" key="2">
    <source>
        <dbReference type="Proteomes" id="UP000199656"/>
    </source>
</evidence>
<sequence>MRKHWCCLLAVCLAIQAQCQVKQDSIFTAKGTVTIITSAQPVITFQLGDGKNADYDYRIIDGNIILIRAINSNPKPTNIVIREGKALHYFVLSYKEHPGIEGLKYSISDEQEIHPVARPDLFLAKTIKRTDLVPINNLLSRLAENEQPSNVDTSTVQKIAEDFGKYHKASRKYKVTEDGVQVRFVTTLTLNGFTYFSLRVFNRQSATLEIDRPILLHKPQEHPAFMKSLPVIFQRAGRIAPGMQSDLVFVVSSWQHMKKEQLIFLLKAKNTGWKTAIYLPVKALR</sequence>
<keyword evidence="2" id="KW-1185">Reference proteome</keyword>